<keyword evidence="1" id="KW-0732">Signal</keyword>
<reference evidence="2 3" key="1">
    <citation type="submission" date="2015-07" db="EMBL/GenBank/DDBJ databases">
        <title>ATOL: Assembling a taxonomically balanced genome-scale reconstruction of the evolutionary history of the Enterobacteriaceae.</title>
        <authorList>
            <person name="Plunkett G.III."/>
            <person name="Neeno-Eckwall E.C."/>
            <person name="Glasner J.D."/>
            <person name="Perna N.T."/>
        </authorList>
    </citation>
    <scope>NUCLEOTIDE SEQUENCE [LARGE SCALE GENOMIC DNA]</scope>
    <source>
        <strain evidence="2 3">ATCC 35017</strain>
    </source>
</reference>
<dbReference type="OrthoDB" id="6467081at2"/>
<dbReference type="InterPro" id="IPR010546">
    <property type="entry name" value="DUF1120"/>
</dbReference>
<accession>A0A0N0Z8Z7</accession>
<dbReference type="EMBL" id="LGAA01000027">
    <property type="protein sequence ID" value="KPD01856.1"/>
    <property type="molecule type" value="Genomic_DNA"/>
</dbReference>
<evidence type="ECO:0000313" key="2">
    <source>
        <dbReference type="EMBL" id="KPD01856.1"/>
    </source>
</evidence>
<gene>
    <name evidence="2" type="ORF">M992_2829</name>
</gene>
<dbReference type="RefSeq" id="WP_053909159.1">
    <property type="nucleotide sequence ID" value="NZ_CAWMUS010000027.1"/>
</dbReference>
<dbReference type="Proteomes" id="UP000053226">
    <property type="component" value="Unassembled WGS sequence"/>
</dbReference>
<dbReference type="AlphaFoldDB" id="A0A0N0Z8Z7"/>
<name>A0A0N0Z8Z7_9GAMM</name>
<proteinExistence type="predicted"/>
<sequence>MKKQLFGLTLLSALVSSSALATGSVANLQVKGDIKPPTCIVNAGDNDILFDYGRISPSVIPQSTNYQLPIRTTTLEVVCDAQTFLTFTSTDNYTINSVETSIQDEVFGLVDASDTTKEVGRVGYVIKDLSVDNEPAYLGRSGTKTASAAWWADSLVRNAVIGWTSLQQNNVANPSELQLVAGKKFTATLSTGTHTTSGGVLATAILSKDRLSEESIDITNGLDYLGQVTLTFNFGV</sequence>
<keyword evidence="3" id="KW-1185">Reference proteome</keyword>
<evidence type="ECO:0000313" key="3">
    <source>
        <dbReference type="Proteomes" id="UP000053226"/>
    </source>
</evidence>
<protein>
    <submittedName>
        <fullName evidence="2">Putative exported protein</fullName>
    </submittedName>
</protein>
<dbReference type="Pfam" id="PF06551">
    <property type="entry name" value="DUF1120"/>
    <property type="match status" value="1"/>
</dbReference>
<feature type="signal peptide" evidence="1">
    <location>
        <begin position="1"/>
        <end position="21"/>
    </location>
</feature>
<organism evidence="2 3">
    <name type="scientific">Moellerella wisconsensis ATCC 35017</name>
    <dbReference type="NCBI Taxonomy" id="1354267"/>
    <lineage>
        <taxon>Bacteria</taxon>
        <taxon>Pseudomonadati</taxon>
        <taxon>Pseudomonadota</taxon>
        <taxon>Gammaproteobacteria</taxon>
        <taxon>Enterobacterales</taxon>
        <taxon>Morganellaceae</taxon>
        <taxon>Moellerella</taxon>
    </lineage>
</organism>
<comment type="caution">
    <text evidence="2">The sequence shown here is derived from an EMBL/GenBank/DDBJ whole genome shotgun (WGS) entry which is preliminary data.</text>
</comment>
<evidence type="ECO:0000256" key="1">
    <source>
        <dbReference type="SAM" id="SignalP"/>
    </source>
</evidence>
<feature type="chain" id="PRO_5005864477" evidence="1">
    <location>
        <begin position="22"/>
        <end position="236"/>
    </location>
</feature>